<dbReference type="AlphaFoldDB" id="A0A328AP05"/>
<accession>A0A328AP05</accession>
<organism evidence="1 2">
    <name type="scientific">Phenylobacterium deserti</name>
    <dbReference type="NCBI Taxonomy" id="1914756"/>
    <lineage>
        <taxon>Bacteria</taxon>
        <taxon>Pseudomonadati</taxon>
        <taxon>Pseudomonadota</taxon>
        <taxon>Alphaproteobacteria</taxon>
        <taxon>Caulobacterales</taxon>
        <taxon>Caulobacteraceae</taxon>
        <taxon>Phenylobacterium</taxon>
    </lineage>
</organism>
<proteinExistence type="predicted"/>
<dbReference type="Gene3D" id="3.20.20.80">
    <property type="entry name" value="Glycosidases"/>
    <property type="match status" value="1"/>
</dbReference>
<evidence type="ECO:0000313" key="1">
    <source>
        <dbReference type="EMBL" id="RAK56733.1"/>
    </source>
</evidence>
<keyword evidence="2" id="KW-1185">Reference proteome</keyword>
<dbReference type="InterPro" id="IPR017853">
    <property type="entry name" value="GH"/>
</dbReference>
<reference evidence="2" key="1">
    <citation type="submission" date="2018-05" db="EMBL/GenBank/DDBJ databases">
        <authorList>
            <person name="Li X."/>
        </authorList>
    </citation>
    <scope>NUCLEOTIDE SEQUENCE [LARGE SCALE GENOMIC DNA]</scope>
    <source>
        <strain evidence="2">YIM 73061</strain>
    </source>
</reference>
<gene>
    <name evidence="1" type="ORF">DJ018_01780</name>
</gene>
<name>A0A328AP05_9CAUL</name>
<dbReference type="OrthoDB" id="9802444at2"/>
<protein>
    <recommendedName>
        <fullName evidence="3">Glycoside hydrolase family 5 domain-containing protein</fullName>
    </recommendedName>
</protein>
<sequence length="502" mass="56748">MRPCAFLGWAPQPDNGLRMDLIERRLAEPACRKAPVGLPWIQVAQGAPYFVDETGADFTPIGQNDAISWVELEGLFRRRDLAAVERHLVWLRDHGVTVLRLMMEYAQVRTRYFERPAGRFNPTLVQLWDDLFAMCERVGLRILLTPFDTFWTWLHWRHHPYNAANGGPLDHPSRLLLCGATRELIKARLRFAAARWGGSGALFAWDLWNEIHPAQAQDSADNFNDFIADLSAAVREEELRRFGRSHPQTVSLFGPELTLKPHLDLAGPIYRHPDLDFANLHIYATGTIDDPKNTVAPPVAMGRIIRGALTEIQDSRPFFDSEHGPIHTFKDRKRTLPEPFDDEYFRHLQWAHLASGGAGGGMRWPNRHPHVLTPGMRRAQASLSRFTPLIDWSRFRRRNLNQEIVTTHTGLETFGCGDDRQALVWLLRRGPLADGQLDAHAPPIQTMVRVPGLAARAYEVTAWNTAEGRTEGSWRLEAGRGALMIPTPPFVADLALAVRPAA</sequence>
<comment type="caution">
    <text evidence="1">The sequence shown here is derived from an EMBL/GenBank/DDBJ whole genome shotgun (WGS) entry which is preliminary data.</text>
</comment>
<evidence type="ECO:0000313" key="2">
    <source>
        <dbReference type="Proteomes" id="UP000249725"/>
    </source>
</evidence>
<dbReference type="SUPFAM" id="SSF51445">
    <property type="entry name" value="(Trans)glycosidases"/>
    <property type="match status" value="1"/>
</dbReference>
<evidence type="ECO:0008006" key="3">
    <source>
        <dbReference type="Google" id="ProtNLM"/>
    </source>
</evidence>
<dbReference type="EMBL" id="QFYR01000001">
    <property type="protein sequence ID" value="RAK56733.1"/>
    <property type="molecule type" value="Genomic_DNA"/>
</dbReference>
<dbReference type="Proteomes" id="UP000249725">
    <property type="component" value="Unassembled WGS sequence"/>
</dbReference>